<gene>
    <name evidence="3" type="ORF">GCM10023183_29890</name>
</gene>
<dbReference type="Gene3D" id="3.80.10.10">
    <property type="entry name" value="Ribonuclease Inhibitor"/>
    <property type="match status" value="1"/>
</dbReference>
<evidence type="ECO:0008006" key="5">
    <source>
        <dbReference type="Google" id="ProtNLM"/>
    </source>
</evidence>
<dbReference type="InterPro" id="IPR050216">
    <property type="entry name" value="LRR_domain-containing"/>
</dbReference>
<name>A0ABP8FUR0_9BACT</name>
<accession>A0ABP8FUR0</accession>
<dbReference type="PANTHER" id="PTHR48051:SF1">
    <property type="entry name" value="RAS SUPPRESSOR PROTEIN 1"/>
    <property type="match status" value="1"/>
</dbReference>
<keyword evidence="4" id="KW-1185">Reference proteome</keyword>
<comment type="caution">
    <text evidence="3">The sequence shown here is derived from an EMBL/GenBank/DDBJ whole genome shotgun (WGS) entry which is preliminary data.</text>
</comment>
<reference evidence="4" key="1">
    <citation type="journal article" date="2019" name="Int. J. Syst. Evol. Microbiol.">
        <title>The Global Catalogue of Microorganisms (GCM) 10K type strain sequencing project: providing services to taxonomists for standard genome sequencing and annotation.</title>
        <authorList>
            <consortium name="The Broad Institute Genomics Platform"/>
            <consortium name="The Broad Institute Genome Sequencing Center for Infectious Disease"/>
            <person name="Wu L."/>
            <person name="Ma J."/>
        </authorList>
    </citation>
    <scope>NUCLEOTIDE SEQUENCE [LARGE SCALE GENOMIC DNA]</scope>
    <source>
        <strain evidence="4">JCM 17917</strain>
    </source>
</reference>
<proteinExistence type="predicted"/>
<organism evidence="3 4">
    <name type="scientific">Nibribacter koreensis</name>
    <dbReference type="NCBI Taxonomy" id="1084519"/>
    <lineage>
        <taxon>Bacteria</taxon>
        <taxon>Pseudomonadati</taxon>
        <taxon>Bacteroidota</taxon>
        <taxon>Cytophagia</taxon>
        <taxon>Cytophagales</taxon>
        <taxon>Hymenobacteraceae</taxon>
        <taxon>Nibribacter</taxon>
    </lineage>
</organism>
<evidence type="ECO:0000256" key="2">
    <source>
        <dbReference type="ARBA" id="ARBA00022737"/>
    </source>
</evidence>
<dbReference type="InterPro" id="IPR032675">
    <property type="entry name" value="LRR_dom_sf"/>
</dbReference>
<evidence type="ECO:0000256" key="1">
    <source>
        <dbReference type="ARBA" id="ARBA00022614"/>
    </source>
</evidence>
<keyword evidence="1" id="KW-0433">Leucine-rich repeat</keyword>
<sequence>MINQTEVRVDLSGKHLKAIPKSVLDNKNIEFLDLGSSEITFYPPLSALKDPNSNHLTELPERIGELSKLKTLILNTNNLKSLPISITKLERLEVLDLSINHELVIVNELEKSKKLPSLKTLKIIDVKMDRDAYNTLKQALNPDIKIIVSIEEYFESME</sequence>
<dbReference type="Proteomes" id="UP001501844">
    <property type="component" value="Unassembled WGS sequence"/>
</dbReference>
<keyword evidence="2" id="KW-0677">Repeat</keyword>
<dbReference type="EMBL" id="BAABGX010000002">
    <property type="protein sequence ID" value="GAA4311276.1"/>
    <property type="molecule type" value="Genomic_DNA"/>
</dbReference>
<evidence type="ECO:0000313" key="4">
    <source>
        <dbReference type="Proteomes" id="UP001501844"/>
    </source>
</evidence>
<protein>
    <recommendedName>
        <fullName evidence="5">Leucine rich repeat-containing protein</fullName>
    </recommendedName>
</protein>
<dbReference type="PANTHER" id="PTHR48051">
    <property type="match status" value="1"/>
</dbReference>
<dbReference type="SUPFAM" id="SSF52058">
    <property type="entry name" value="L domain-like"/>
    <property type="match status" value="1"/>
</dbReference>
<evidence type="ECO:0000313" key="3">
    <source>
        <dbReference type="EMBL" id="GAA4311276.1"/>
    </source>
</evidence>